<dbReference type="PRINTS" id="PR00753">
    <property type="entry name" value="ACCSYNTHASE"/>
</dbReference>
<comment type="caution">
    <text evidence="3">The sequence shown here is derived from an EMBL/GenBank/DDBJ whole genome shotgun (WGS) entry which is preliminary data.</text>
</comment>
<dbReference type="PANTHER" id="PTHR43795:SF39">
    <property type="entry name" value="AMINOTRANSFERASE CLASS I_CLASSII DOMAIN-CONTAINING PROTEIN"/>
    <property type="match status" value="1"/>
</dbReference>
<dbReference type="SUPFAM" id="SSF53383">
    <property type="entry name" value="PLP-dependent transferases"/>
    <property type="match status" value="1"/>
</dbReference>
<evidence type="ECO:0000313" key="3">
    <source>
        <dbReference type="EMBL" id="KAK4189482.1"/>
    </source>
</evidence>
<feature type="domain" description="Aminotransferase class I/classII large" evidence="2">
    <location>
        <begin position="48"/>
        <end position="436"/>
    </location>
</feature>
<dbReference type="InterPro" id="IPR015424">
    <property type="entry name" value="PyrdxlP-dep_Trfase"/>
</dbReference>
<dbReference type="InterPro" id="IPR015421">
    <property type="entry name" value="PyrdxlP-dep_Trfase_major"/>
</dbReference>
<dbReference type="Pfam" id="PF00155">
    <property type="entry name" value="Aminotran_1_2"/>
    <property type="match status" value="1"/>
</dbReference>
<dbReference type="InterPro" id="IPR050478">
    <property type="entry name" value="Ethylene_sulfur-biosynth"/>
</dbReference>
<dbReference type="GO" id="GO:0030170">
    <property type="term" value="F:pyridoxal phosphate binding"/>
    <property type="evidence" value="ECO:0007669"/>
    <property type="project" value="InterPro"/>
</dbReference>
<evidence type="ECO:0000259" key="2">
    <source>
        <dbReference type="Pfam" id="PF00155"/>
    </source>
</evidence>
<dbReference type="AlphaFoldDB" id="A0AAN6WZS7"/>
<dbReference type="Gene3D" id="3.90.1150.10">
    <property type="entry name" value="Aspartate Aminotransferase, domain 1"/>
    <property type="match status" value="1"/>
</dbReference>
<dbReference type="PANTHER" id="PTHR43795">
    <property type="entry name" value="BIFUNCTIONAL ASPARTATE AMINOTRANSFERASE AND GLUTAMATE/ASPARTATE-PREPHENATE AMINOTRANSFERASE-RELATED"/>
    <property type="match status" value="1"/>
</dbReference>
<name>A0AAN6WZS7_9PEZI</name>
<reference evidence="3" key="1">
    <citation type="journal article" date="2023" name="Mol. Phylogenet. Evol.">
        <title>Genome-scale phylogeny and comparative genomics of the fungal order Sordariales.</title>
        <authorList>
            <person name="Hensen N."/>
            <person name="Bonometti L."/>
            <person name="Westerberg I."/>
            <person name="Brannstrom I.O."/>
            <person name="Guillou S."/>
            <person name="Cros-Aarteil S."/>
            <person name="Calhoun S."/>
            <person name="Haridas S."/>
            <person name="Kuo A."/>
            <person name="Mondo S."/>
            <person name="Pangilinan J."/>
            <person name="Riley R."/>
            <person name="LaButti K."/>
            <person name="Andreopoulos B."/>
            <person name="Lipzen A."/>
            <person name="Chen C."/>
            <person name="Yan M."/>
            <person name="Daum C."/>
            <person name="Ng V."/>
            <person name="Clum A."/>
            <person name="Steindorff A."/>
            <person name="Ohm R.A."/>
            <person name="Martin F."/>
            <person name="Silar P."/>
            <person name="Natvig D.O."/>
            <person name="Lalanne C."/>
            <person name="Gautier V."/>
            <person name="Ament-Velasquez S.L."/>
            <person name="Kruys A."/>
            <person name="Hutchinson M.I."/>
            <person name="Powell A.J."/>
            <person name="Barry K."/>
            <person name="Miller A.N."/>
            <person name="Grigoriev I.V."/>
            <person name="Debuchy R."/>
            <person name="Gladieux P."/>
            <person name="Hiltunen Thoren M."/>
            <person name="Johannesson H."/>
        </authorList>
    </citation>
    <scope>NUCLEOTIDE SEQUENCE</scope>
    <source>
        <strain evidence="3">PSN309</strain>
    </source>
</reference>
<dbReference type="InterPro" id="IPR004839">
    <property type="entry name" value="Aminotransferase_I/II_large"/>
</dbReference>
<evidence type="ECO:0000256" key="1">
    <source>
        <dbReference type="ARBA" id="ARBA00022898"/>
    </source>
</evidence>
<dbReference type="Proteomes" id="UP001302126">
    <property type="component" value="Unassembled WGS sequence"/>
</dbReference>
<gene>
    <name evidence="3" type="ORF">QBC35DRAFT_522210</name>
</gene>
<dbReference type="GO" id="GO:0006520">
    <property type="term" value="P:amino acid metabolic process"/>
    <property type="evidence" value="ECO:0007669"/>
    <property type="project" value="TreeGrafter"/>
</dbReference>
<organism evidence="3 4">
    <name type="scientific">Podospora australis</name>
    <dbReference type="NCBI Taxonomy" id="1536484"/>
    <lineage>
        <taxon>Eukaryota</taxon>
        <taxon>Fungi</taxon>
        <taxon>Dikarya</taxon>
        <taxon>Ascomycota</taxon>
        <taxon>Pezizomycotina</taxon>
        <taxon>Sordariomycetes</taxon>
        <taxon>Sordariomycetidae</taxon>
        <taxon>Sordariales</taxon>
        <taxon>Podosporaceae</taxon>
        <taxon>Podospora</taxon>
    </lineage>
</organism>
<dbReference type="InterPro" id="IPR015422">
    <property type="entry name" value="PyrdxlP-dep_Trfase_small"/>
</dbReference>
<keyword evidence="1" id="KW-0663">Pyridoxal phosphate</keyword>
<evidence type="ECO:0000313" key="4">
    <source>
        <dbReference type="Proteomes" id="UP001302126"/>
    </source>
</evidence>
<proteinExistence type="predicted"/>
<dbReference type="Gene3D" id="3.40.640.10">
    <property type="entry name" value="Type I PLP-dependent aspartate aminotransferase-like (Major domain)"/>
    <property type="match status" value="1"/>
</dbReference>
<dbReference type="GO" id="GO:0008483">
    <property type="term" value="F:transaminase activity"/>
    <property type="evidence" value="ECO:0007669"/>
    <property type="project" value="TreeGrafter"/>
</dbReference>
<dbReference type="CDD" id="cd00609">
    <property type="entry name" value="AAT_like"/>
    <property type="match status" value="1"/>
</dbReference>
<protein>
    <submittedName>
        <fullName evidence="3">1-aminocyclopropane-1-carboxylate synthase</fullName>
    </submittedName>
</protein>
<sequence length="458" mass="50880">MASVDERAVEQKFGLSSRGAHNHLHKRAWEFFEKCLATPWTPENPDGVINLGVAENAMMHGEVSKFIEQNTKVDPTSHLTYGYGPRGSPRLKKTLASFLNSNFNPRETVQHDDILIMAGVTPIIDALAWTLCNEGEGIIIPQPFYAAFATDIPTRARGVIISALFQSLEGYTGFDDVFDAEMNKKALAVALARAKSQGVTVKAVLLTHPHNPLGRCYEVATFCGQNNLHLISDEIYANSVFANPQAPDAIPFTSILSLDLSDRIDRERVHVAYGASKDFCANGLRLGMLYTRSEGLMGAIASNTMLGWPPYIVQDIWAAMLENEEYTKSFLSKNQALLAEQYGIATKWLEENGIPYFRGSNAGMFLWIDLRRYLCGSSENIPELRIQQLSDPDAEKYLQREMEICNLLAKHGVLLASGTAFYTEEMGWFRLTFTPTRGALVLGLQRLGRALKELESAS</sequence>
<dbReference type="EMBL" id="MU864375">
    <property type="protein sequence ID" value="KAK4189482.1"/>
    <property type="molecule type" value="Genomic_DNA"/>
</dbReference>
<reference evidence="3" key="2">
    <citation type="submission" date="2023-05" db="EMBL/GenBank/DDBJ databases">
        <authorList>
            <consortium name="Lawrence Berkeley National Laboratory"/>
            <person name="Steindorff A."/>
            <person name="Hensen N."/>
            <person name="Bonometti L."/>
            <person name="Westerberg I."/>
            <person name="Brannstrom I.O."/>
            <person name="Guillou S."/>
            <person name="Cros-Aarteil S."/>
            <person name="Calhoun S."/>
            <person name="Haridas S."/>
            <person name="Kuo A."/>
            <person name="Mondo S."/>
            <person name="Pangilinan J."/>
            <person name="Riley R."/>
            <person name="Labutti K."/>
            <person name="Andreopoulos B."/>
            <person name="Lipzen A."/>
            <person name="Chen C."/>
            <person name="Yanf M."/>
            <person name="Daum C."/>
            <person name="Ng V."/>
            <person name="Clum A."/>
            <person name="Ohm R."/>
            <person name="Martin F."/>
            <person name="Silar P."/>
            <person name="Natvig D."/>
            <person name="Lalanne C."/>
            <person name="Gautier V."/>
            <person name="Ament-Velasquez S.L."/>
            <person name="Kruys A."/>
            <person name="Hutchinson M.I."/>
            <person name="Powell A.J."/>
            <person name="Barry K."/>
            <person name="Miller A.N."/>
            <person name="Grigoriev I.V."/>
            <person name="Debuchy R."/>
            <person name="Gladieux P."/>
            <person name="Thoren M.H."/>
            <person name="Johannesson H."/>
        </authorList>
    </citation>
    <scope>NUCLEOTIDE SEQUENCE</scope>
    <source>
        <strain evidence="3">PSN309</strain>
    </source>
</reference>
<accession>A0AAN6WZS7</accession>
<keyword evidence="4" id="KW-1185">Reference proteome</keyword>